<protein>
    <recommendedName>
        <fullName evidence="1">HTH cro/C1-type domain-containing protein</fullName>
    </recommendedName>
</protein>
<dbReference type="EMBL" id="RBID01000011">
    <property type="protein sequence ID" value="RKQ61166.1"/>
    <property type="molecule type" value="Genomic_DNA"/>
</dbReference>
<evidence type="ECO:0000313" key="2">
    <source>
        <dbReference type="EMBL" id="RKQ61166.1"/>
    </source>
</evidence>
<dbReference type="PROSITE" id="PS50943">
    <property type="entry name" value="HTH_CROC1"/>
    <property type="match status" value="1"/>
</dbReference>
<evidence type="ECO:0000259" key="1">
    <source>
        <dbReference type="PROSITE" id="PS50943"/>
    </source>
</evidence>
<dbReference type="RefSeq" id="WP_120809820.1">
    <property type="nucleotide sequence ID" value="NZ_RBID01000011.1"/>
</dbReference>
<evidence type="ECO:0000313" key="3">
    <source>
        <dbReference type="Proteomes" id="UP000279384"/>
    </source>
</evidence>
<name>A0A495BIV2_VOGIN</name>
<reference evidence="2 3" key="1">
    <citation type="submission" date="2018-10" db="EMBL/GenBank/DDBJ databases">
        <title>Genomic Encyclopedia of Type Strains, Phase IV (KMG-IV): sequencing the most valuable type-strain genomes for metagenomic binning, comparative biology and taxonomic classification.</title>
        <authorList>
            <person name="Goeker M."/>
        </authorList>
    </citation>
    <scope>NUCLEOTIDE SEQUENCE [LARGE SCALE GENOMIC DNA]</scope>
    <source>
        <strain evidence="2 3">DSM 3303</strain>
    </source>
</reference>
<proteinExistence type="predicted"/>
<dbReference type="InterPro" id="IPR010982">
    <property type="entry name" value="Lambda_DNA-bd_dom_sf"/>
</dbReference>
<dbReference type="InterPro" id="IPR001387">
    <property type="entry name" value="Cro/C1-type_HTH"/>
</dbReference>
<dbReference type="GO" id="GO:0003677">
    <property type="term" value="F:DNA binding"/>
    <property type="evidence" value="ECO:0007669"/>
    <property type="project" value="InterPro"/>
</dbReference>
<dbReference type="AlphaFoldDB" id="A0A495BIV2"/>
<gene>
    <name evidence="2" type="ORF">C8E02_0933</name>
</gene>
<organism evidence="2 3">
    <name type="scientific">Vogesella indigofera</name>
    <name type="common">Pseudomonas indigofera</name>
    <dbReference type="NCBI Taxonomy" id="45465"/>
    <lineage>
        <taxon>Bacteria</taxon>
        <taxon>Pseudomonadati</taxon>
        <taxon>Pseudomonadota</taxon>
        <taxon>Betaproteobacteria</taxon>
        <taxon>Neisseriales</taxon>
        <taxon>Chromobacteriaceae</taxon>
        <taxon>Vogesella</taxon>
    </lineage>
</organism>
<accession>A0A495BIV2</accession>
<feature type="domain" description="HTH cro/C1-type" evidence="1">
    <location>
        <begin position="23"/>
        <end position="63"/>
    </location>
</feature>
<sequence length="109" mass="12625">MLTSTDWISYLKSCTSIKSDYGVAKLLQVNRSTMSSLVNRKSFLGIKSTKRIADQLNIDPEYIYICAQFERSKSEDERKLWLDLYEKIGGLQLDEKIRKKLDLAVMSHD</sequence>
<dbReference type="SUPFAM" id="SSF47413">
    <property type="entry name" value="lambda repressor-like DNA-binding domains"/>
    <property type="match status" value="1"/>
</dbReference>
<comment type="caution">
    <text evidence="2">The sequence shown here is derived from an EMBL/GenBank/DDBJ whole genome shotgun (WGS) entry which is preliminary data.</text>
</comment>
<dbReference type="Proteomes" id="UP000279384">
    <property type="component" value="Unassembled WGS sequence"/>
</dbReference>